<protein>
    <submittedName>
        <fullName evidence="1">Uncharacterized protein</fullName>
    </submittedName>
</protein>
<proteinExistence type="predicted"/>
<sequence>MKNVEKVQFDDGVLSTIFFHELRWLCANIKRNTDNLFETCKVPDEGFVIQVDPEMHSVISSILTDAANIKKLSVTAGAKLNGENSERYQMRLGRAKAIESFLKNIGLIEMHKVKVRNTLEHFDEYLDESNLELTKKPKGTRAAYNMIISHWEVTQPRLYPIRLYVSSERKFYNMKWVVDIGKLADEAVAILNKFSTEKTFGHEADPGGLMINV</sequence>
<accession>A0A423GP21</accession>
<dbReference type="RefSeq" id="WP_123583569.1">
    <property type="nucleotide sequence ID" value="NZ_MOBI01000020.1"/>
</dbReference>
<organism evidence="1 2">
    <name type="scientific">Pseudomonas brassicacearum</name>
    <dbReference type="NCBI Taxonomy" id="930166"/>
    <lineage>
        <taxon>Bacteria</taxon>
        <taxon>Pseudomonadati</taxon>
        <taxon>Pseudomonadota</taxon>
        <taxon>Gammaproteobacteria</taxon>
        <taxon>Pseudomonadales</taxon>
        <taxon>Pseudomonadaceae</taxon>
        <taxon>Pseudomonas</taxon>
    </lineage>
</organism>
<gene>
    <name evidence="1" type="ORF">BK658_17945</name>
</gene>
<dbReference type="EMBL" id="MOBI01000020">
    <property type="protein sequence ID" value="ROM94435.1"/>
    <property type="molecule type" value="Genomic_DNA"/>
</dbReference>
<evidence type="ECO:0000313" key="1">
    <source>
        <dbReference type="EMBL" id="ROM94435.1"/>
    </source>
</evidence>
<dbReference type="Proteomes" id="UP000284684">
    <property type="component" value="Unassembled WGS sequence"/>
</dbReference>
<comment type="caution">
    <text evidence="1">The sequence shown here is derived from an EMBL/GenBank/DDBJ whole genome shotgun (WGS) entry which is preliminary data.</text>
</comment>
<evidence type="ECO:0000313" key="2">
    <source>
        <dbReference type="Proteomes" id="UP000284684"/>
    </source>
</evidence>
<dbReference type="AlphaFoldDB" id="A0A423GP21"/>
<name>A0A423GP21_9PSED</name>
<reference evidence="1 2" key="1">
    <citation type="submission" date="2016-10" db="EMBL/GenBank/DDBJ databases">
        <title>Comparative genome analysis of multiple Pseudomonas spp. focuses on biocontrol and plant growth promoting traits.</title>
        <authorList>
            <person name="Tao X.-Y."/>
            <person name="Taylor C.G."/>
        </authorList>
    </citation>
    <scope>NUCLEOTIDE SEQUENCE [LARGE SCALE GENOMIC DNA]</scope>
    <source>
        <strain evidence="1 2">37D10</strain>
    </source>
</reference>